<dbReference type="PANTHER" id="PTHR31061">
    <property type="entry name" value="LD22376P"/>
    <property type="match status" value="1"/>
</dbReference>
<proteinExistence type="predicted"/>
<feature type="transmembrane region" description="Helical" evidence="1">
    <location>
        <begin position="120"/>
        <end position="137"/>
    </location>
</feature>
<dbReference type="RefSeq" id="WP_123133013.1">
    <property type="nucleotide sequence ID" value="NZ_RJJE01000009.1"/>
</dbReference>
<dbReference type="AlphaFoldDB" id="A0A3M9MWK0"/>
<feature type="transmembrane region" description="Helical" evidence="1">
    <location>
        <begin position="386"/>
        <end position="405"/>
    </location>
</feature>
<keyword evidence="4" id="KW-1185">Reference proteome</keyword>
<feature type="domain" description="DUF5009" evidence="2">
    <location>
        <begin position="29"/>
        <end position="285"/>
    </location>
</feature>
<evidence type="ECO:0000313" key="4">
    <source>
        <dbReference type="Proteomes" id="UP000271010"/>
    </source>
</evidence>
<feature type="transmembrane region" description="Helical" evidence="1">
    <location>
        <begin position="227"/>
        <end position="243"/>
    </location>
</feature>
<name>A0A3M9MWK0_9BACT</name>
<dbReference type="EMBL" id="RJJE01000009">
    <property type="protein sequence ID" value="RNI29932.1"/>
    <property type="molecule type" value="Genomic_DNA"/>
</dbReference>
<organism evidence="3 4">
    <name type="scientific">Rufibacter immobilis</name>
    <dbReference type="NCBI Taxonomy" id="1348778"/>
    <lineage>
        <taxon>Bacteria</taxon>
        <taxon>Pseudomonadati</taxon>
        <taxon>Bacteroidota</taxon>
        <taxon>Cytophagia</taxon>
        <taxon>Cytophagales</taxon>
        <taxon>Hymenobacteraceae</taxon>
        <taxon>Rufibacter</taxon>
    </lineage>
</organism>
<evidence type="ECO:0000313" key="3">
    <source>
        <dbReference type="EMBL" id="RNI29932.1"/>
    </source>
</evidence>
<feature type="transmembrane region" description="Helical" evidence="1">
    <location>
        <begin position="77"/>
        <end position="99"/>
    </location>
</feature>
<dbReference type="Proteomes" id="UP000271010">
    <property type="component" value="Unassembled WGS sequence"/>
</dbReference>
<feature type="transmembrane region" description="Helical" evidence="1">
    <location>
        <begin position="325"/>
        <end position="343"/>
    </location>
</feature>
<feature type="transmembrane region" description="Helical" evidence="1">
    <location>
        <begin position="263"/>
        <end position="287"/>
    </location>
</feature>
<feature type="transmembrane region" description="Helical" evidence="1">
    <location>
        <begin position="426"/>
        <end position="445"/>
    </location>
</feature>
<dbReference type="Pfam" id="PF16401">
    <property type="entry name" value="DUF5009"/>
    <property type="match status" value="1"/>
</dbReference>
<comment type="caution">
    <text evidence="3">The sequence shown here is derived from an EMBL/GenBank/DDBJ whole genome shotgun (WGS) entry which is preliminary data.</text>
</comment>
<protein>
    <submittedName>
        <fullName evidence="3">DUF5009 domain-containing protein</fullName>
    </submittedName>
</protein>
<evidence type="ECO:0000259" key="2">
    <source>
        <dbReference type="Pfam" id="PF16401"/>
    </source>
</evidence>
<feature type="transmembrane region" description="Helical" evidence="1">
    <location>
        <begin position="299"/>
        <end position="319"/>
    </location>
</feature>
<gene>
    <name evidence="3" type="ORF">EFA69_10410</name>
</gene>
<feature type="transmembrane region" description="Helical" evidence="1">
    <location>
        <begin position="173"/>
        <end position="192"/>
    </location>
</feature>
<keyword evidence="1" id="KW-1133">Transmembrane helix</keyword>
<sequence>MALLATPTLKTKSFAEAPAAVGKPAAARALGIDALRGLAIIGMVFSGVFPHEAPWPGWMFHAQVGPPNFTYTPEVPGITWVDLVFPFFLFSMGAAFPLAMGKKLEQGQWSEVLLNVLKRGALLLFFALVIRHLSWFGLQGPGWVNQLTSLLTFGCFFLVFMRFPKLGSGQATGLKIAGFALIAALLGAHLMFTDFTFDKSRNDIIIVVLANMAVFGSIIWILTRNNLLLRMGALAFFAAIRLTHDLEGSWTSAIWDFHPSVKWMYQFMFLKYLCIVLPGSVLGDLLVKYRSTEPSAGAGVSKGLLSLVCFAFIIVNLYGLYTRQIGLTLALDALLSGAGLWLLRKPATVQEQLFQKLFGWGVFFLFLGLAFEPYEGGIKKDPSSYSFWFLTSGLAFFAYILCELLSQKLSQNLLWKSIIQSGQNPMVAYVAAGFLVSPLLALTHLSEGLDSLREANVYLGVVKTFVITGAVVAVTAFTTRKGWFWRT</sequence>
<keyword evidence="1" id="KW-0812">Transmembrane</keyword>
<feature type="transmembrane region" description="Helical" evidence="1">
    <location>
        <begin position="204"/>
        <end position="222"/>
    </location>
</feature>
<keyword evidence="1" id="KW-0472">Membrane</keyword>
<accession>A0A3M9MWK0</accession>
<dbReference type="PANTHER" id="PTHR31061:SF24">
    <property type="entry name" value="LD22376P"/>
    <property type="match status" value="1"/>
</dbReference>
<feature type="transmembrane region" description="Helical" evidence="1">
    <location>
        <begin position="355"/>
        <end position="374"/>
    </location>
</feature>
<reference evidence="3 4" key="1">
    <citation type="submission" date="2018-11" db="EMBL/GenBank/DDBJ databases">
        <title>Rufibacter latericius sp. nov., isolated from water in Baiyang Lake.</title>
        <authorList>
            <person name="Yang Y."/>
        </authorList>
    </citation>
    <scope>NUCLEOTIDE SEQUENCE [LARGE SCALE GENOMIC DNA]</scope>
    <source>
        <strain evidence="3 4">MCC P1</strain>
    </source>
</reference>
<evidence type="ECO:0000256" key="1">
    <source>
        <dbReference type="SAM" id="Phobius"/>
    </source>
</evidence>
<feature type="transmembrane region" description="Helical" evidence="1">
    <location>
        <begin position="457"/>
        <end position="477"/>
    </location>
</feature>
<dbReference type="OrthoDB" id="9788724at2"/>
<dbReference type="InterPro" id="IPR032176">
    <property type="entry name" value="DUF5009"/>
</dbReference>
<feature type="transmembrane region" description="Helical" evidence="1">
    <location>
        <begin position="143"/>
        <end position="161"/>
    </location>
</feature>